<sequence>MSLQYSTASTHHTEMNTPTHSTFDFNTLQLQYTHQHTVISPDEVNCKTKDHVTKGWNSDRGLLSVEDYGKSLCIHNCFV</sequence>
<dbReference type="EMBL" id="GBXM01097804">
    <property type="protein sequence ID" value="JAH10773.1"/>
    <property type="molecule type" value="Transcribed_RNA"/>
</dbReference>
<protein>
    <submittedName>
        <fullName evidence="1">Uncharacterized protein</fullName>
    </submittedName>
</protein>
<evidence type="ECO:0000313" key="1">
    <source>
        <dbReference type="EMBL" id="JAH10773.1"/>
    </source>
</evidence>
<dbReference type="AlphaFoldDB" id="A0A0E9Q3W2"/>
<accession>A0A0E9Q3W2</accession>
<proteinExistence type="predicted"/>
<organism evidence="1">
    <name type="scientific">Anguilla anguilla</name>
    <name type="common">European freshwater eel</name>
    <name type="synonym">Muraena anguilla</name>
    <dbReference type="NCBI Taxonomy" id="7936"/>
    <lineage>
        <taxon>Eukaryota</taxon>
        <taxon>Metazoa</taxon>
        <taxon>Chordata</taxon>
        <taxon>Craniata</taxon>
        <taxon>Vertebrata</taxon>
        <taxon>Euteleostomi</taxon>
        <taxon>Actinopterygii</taxon>
        <taxon>Neopterygii</taxon>
        <taxon>Teleostei</taxon>
        <taxon>Anguilliformes</taxon>
        <taxon>Anguillidae</taxon>
        <taxon>Anguilla</taxon>
    </lineage>
</organism>
<reference evidence="1" key="2">
    <citation type="journal article" date="2015" name="Fish Shellfish Immunol.">
        <title>Early steps in the European eel (Anguilla anguilla)-Vibrio vulnificus interaction in the gills: Role of the RtxA13 toxin.</title>
        <authorList>
            <person name="Callol A."/>
            <person name="Pajuelo D."/>
            <person name="Ebbesson L."/>
            <person name="Teles M."/>
            <person name="MacKenzie S."/>
            <person name="Amaro C."/>
        </authorList>
    </citation>
    <scope>NUCLEOTIDE SEQUENCE</scope>
</reference>
<reference evidence="1" key="1">
    <citation type="submission" date="2014-11" db="EMBL/GenBank/DDBJ databases">
        <authorList>
            <person name="Amaro Gonzalez C."/>
        </authorList>
    </citation>
    <scope>NUCLEOTIDE SEQUENCE</scope>
</reference>
<name>A0A0E9Q3W2_ANGAN</name>